<comment type="caution">
    <text evidence="2">The sequence shown here is derived from an EMBL/GenBank/DDBJ whole genome shotgun (WGS) entry which is preliminary data.</text>
</comment>
<reference evidence="2 3" key="1">
    <citation type="submission" date="2020-12" db="EMBL/GenBank/DDBJ databases">
        <title>Hymenobacter sp.</title>
        <authorList>
            <person name="Kim M.K."/>
        </authorList>
    </citation>
    <scope>NUCLEOTIDE SEQUENCE [LARGE SCALE GENOMIC DNA]</scope>
    <source>
        <strain evidence="2 3">BT442</strain>
    </source>
</reference>
<organism evidence="2 3">
    <name type="scientific">Hymenobacter negativus</name>
    <dbReference type="NCBI Taxonomy" id="2795026"/>
    <lineage>
        <taxon>Bacteria</taxon>
        <taxon>Pseudomonadati</taxon>
        <taxon>Bacteroidota</taxon>
        <taxon>Cytophagia</taxon>
        <taxon>Cytophagales</taxon>
        <taxon>Hymenobacteraceae</taxon>
        <taxon>Hymenobacter</taxon>
    </lineage>
</organism>
<dbReference type="InterPro" id="IPR006626">
    <property type="entry name" value="PbH1"/>
</dbReference>
<keyword evidence="3" id="KW-1185">Reference proteome</keyword>
<dbReference type="InterPro" id="IPR012334">
    <property type="entry name" value="Pectin_lyas_fold"/>
</dbReference>
<dbReference type="Gene3D" id="2.160.20.10">
    <property type="entry name" value="Single-stranded right-handed beta-helix, Pectin lyase-like"/>
    <property type="match status" value="1"/>
</dbReference>
<protein>
    <submittedName>
        <fullName evidence="2">Right-handed parallel beta-helix repeat-containing protein</fullName>
    </submittedName>
</protein>
<feature type="domain" description="Right handed beta helix" evidence="1">
    <location>
        <begin position="199"/>
        <end position="347"/>
    </location>
</feature>
<accession>A0ABS0Q497</accession>
<dbReference type="Proteomes" id="UP000625631">
    <property type="component" value="Unassembled WGS sequence"/>
</dbReference>
<proteinExistence type="predicted"/>
<dbReference type="SMART" id="SM00710">
    <property type="entry name" value="PbH1"/>
    <property type="match status" value="5"/>
</dbReference>
<sequence>MKPANTAPAAPQLRLLLAGLVLLLSVGLARGQGGAVLRKDLKTDFGAVGDGKTNDQLAFERAAAFFNKRAKETPAPTASAVLRIPKGVYLVGRQDEANQGVNVLHLVGCRNLTVTGDDSASTEIRYVDNQRYGSFDPATKRRFDAPNAYFTDGKYAVSVGLCLVLQECDNVRVAKLNINGNSPHTVVGGHWGDTGIQLNFDGIFVRNSRRVILSQLALHHFGRDGIQVLNQLAKSLDDPQREGIVLENSTCNYNGRQGLSLTGVNGFRAVNCSFSHTGQVIVSSIGKALVSSPAAGVDLEPQDGFVTNVDLENCRFVDNAGQGIVSDRPEGNYPASTKNIVISNSLAWGITNWSAWISQPGVLFRDCRFYGAFVHGCKAATPADATRFIGCTFEDRPYHGKPAYGPFTLHSESYARSMSFTNCQFIGTHGYLIHAVPAATDTASLFHLRGCTFLFDYTQPPQGSYDKILGAVFSGNNAFRDGPHRTSAHRSALMLGSGGVVGTTVLRAPGSLQLLAPNTYCLVQSGLDIGRQPAHARDSALVLVANNNALVINETPGKVPELYIGPTSRLVVKKGGALEILRNTKVTIAGQLVIEDGAYFFRDPLAKFAMVGKGRLRVSPKALLTKHPRLYSTYY</sequence>
<dbReference type="Pfam" id="PF13229">
    <property type="entry name" value="Beta_helix"/>
    <property type="match status" value="1"/>
</dbReference>
<gene>
    <name evidence="2" type="ORF">I7X13_04970</name>
</gene>
<evidence type="ECO:0000313" key="3">
    <source>
        <dbReference type="Proteomes" id="UP000625631"/>
    </source>
</evidence>
<dbReference type="SUPFAM" id="SSF51126">
    <property type="entry name" value="Pectin lyase-like"/>
    <property type="match status" value="1"/>
</dbReference>
<name>A0ABS0Q497_9BACT</name>
<evidence type="ECO:0000259" key="1">
    <source>
        <dbReference type="Pfam" id="PF13229"/>
    </source>
</evidence>
<evidence type="ECO:0000313" key="2">
    <source>
        <dbReference type="EMBL" id="MBH8557387.1"/>
    </source>
</evidence>
<dbReference type="InterPro" id="IPR039448">
    <property type="entry name" value="Beta_helix"/>
</dbReference>
<dbReference type="InterPro" id="IPR011050">
    <property type="entry name" value="Pectin_lyase_fold/virulence"/>
</dbReference>
<dbReference type="EMBL" id="JAEDAE010000002">
    <property type="protein sequence ID" value="MBH8557387.1"/>
    <property type="molecule type" value="Genomic_DNA"/>
</dbReference>